<dbReference type="Proteomes" id="UP000189728">
    <property type="component" value="Unassembled WGS sequence"/>
</dbReference>
<evidence type="ECO:0000313" key="3">
    <source>
        <dbReference type="Proteomes" id="UP000189728"/>
    </source>
</evidence>
<protein>
    <submittedName>
        <fullName evidence="2">Pilus assembly protein PilO</fullName>
    </submittedName>
</protein>
<dbReference type="EMBL" id="MCRK01000034">
    <property type="protein sequence ID" value="OPA77978.1"/>
    <property type="molecule type" value="Genomic_DNA"/>
</dbReference>
<evidence type="ECO:0000313" key="2">
    <source>
        <dbReference type="EMBL" id="OPA77978.1"/>
    </source>
</evidence>
<keyword evidence="1" id="KW-0472">Membrane</keyword>
<evidence type="ECO:0000256" key="1">
    <source>
        <dbReference type="SAM" id="Phobius"/>
    </source>
</evidence>
<gene>
    <name evidence="2" type="ORF">BFG04_03415</name>
</gene>
<dbReference type="RefSeq" id="WP_069632110.1">
    <property type="nucleotide sequence ID" value="NZ_CP012546.1"/>
</dbReference>
<keyword evidence="1" id="KW-0812">Transmembrane</keyword>
<name>A0AAX0LAF5_9BACT</name>
<keyword evidence="1" id="KW-1133">Transmembrane helix</keyword>
<reference evidence="2 3" key="1">
    <citation type="submission" date="2016-08" db="EMBL/GenBank/DDBJ databases">
        <title>Campylobacter species from sea mammals.</title>
        <authorList>
            <person name="Gilbert M.J."/>
            <person name="Byrne B.A."/>
            <person name="Zomer A.L."/>
            <person name="Wagenaar J.A."/>
        </authorList>
    </citation>
    <scope>NUCLEOTIDE SEQUENCE [LARGE SCALE GENOMIC DNA]</scope>
    <source>
        <strain evidence="2 3">1105248</strain>
    </source>
</reference>
<dbReference type="InterPro" id="IPR014717">
    <property type="entry name" value="Transl_elong_EF1B/ribsomal_bS6"/>
</dbReference>
<sequence length="215" mass="24935">MGSDILDKLDNYFEQKNQSEVFIIFIGAALFTIIIIYLIAFDSSTNFFESNRDRHADIGTKLSNTNHYLKSVSSADGDIEFEINRQTKALNLLNKTLYNKIEINNYFDKRLRELSYLLFNEQNWANFVDNMVLLAKSTGIQILNLHNEFKNPGYQKIEQFLNIDIYTKGNFKSLINYINKIEESKLVVDLNKLDINSTDNDLDAKLGISVWGMKY</sequence>
<organism evidence="2 3">
    <name type="scientific">Campylobacter pinnipediorum subsp. pinnipediorum</name>
    <dbReference type="NCBI Taxonomy" id="1660067"/>
    <lineage>
        <taxon>Bacteria</taxon>
        <taxon>Pseudomonadati</taxon>
        <taxon>Campylobacterota</taxon>
        <taxon>Epsilonproteobacteria</taxon>
        <taxon>Campylobacterales</taxon>
        <taxon>Campylobacteraceae</taxon>
        <taxon>Campylobacter</taxon>
    </lineage>
</organism>
<feature type="transmembrane region" description="Helical" evidence="1">
    <location>
        <begin position="21"/>
        <end position="41"/>
    </location>
</feature>
<proteinExistence type="predicted"/>
<comment type="caution">
    <text evidence="2">The sequence shown here is derived from an EMBL/GenBank/DDBJ whole genome shotgun (WGS) entry which is preliminary data.</text>
</comment>
<dbReference type="Gene3D" id="3.30.70.60">
    <property type="match status" value="1"/>
</dbReference>
<dbReference type="AlphaFoldDB" id="A0AAX0LAF5"/>
<accession>A0AAX0LAF5</accession>